<organism evidence="8 9">
    <name type="scientific">Timema podura</name>
    <name type="common">Walking stick</name>
    <dbReference type="NCBI Taxonomy" id="61482"/>
    <lineage>
        <taxon>Eukaryota</taxon>
        <taxon>Metazoa</taxon>
        <taxon>Ecdysozoa</taxon>
        <taxon>Arthropoda</taxon>
        <taxon>Hexapoda</taxon>
        <taxon>Insecta</taxon>
        <taxon>Pterygota</taxon>
        <taxon>Neoptera</taxon>
        <taxon>Polyneoptera</taxon>
        <taxon>Phasmatodea</taxon>
        <taxon>Timematodea</taxon>
        <taxon>Timematoidea</taxon>
        <taxon>Timematidae</taxon>
        <taxon>Timema</taxon>
    </lineage>
</organism>
<dbReference type="NCBIfam" id="NF003013">
    <property type="entry name" value="PRK03846.1"/>
    <property type="match status" value="1"/>
</dbReference>
<feature type="non-terminal residue" evidence="8">
    <location>
        <position position="1"/>
    </location>
</feature>
<dbReference type="InterPro" id="IPR059117">
    <property type="entry name" value="APS_kinase_dom"/>
</dbReference>
<dbReference type="EC" id="2.7.1.25" evidence="1 6"/>
<accession>A0ABN7PKN9</accession>
<comment type="pathway">
    <text evidence="6">Sulfur metabolism; hydrogen sulfide biosynthesis; sulfite from sulfate: step 2/3.</text>
</comment>
<dbReference type="SUPFAM" id="SSF52540">
    <property type="entry name" value="P-loop containing nucleoside triphosphate hydrolases"/>
    <property type="match status" value="1"/>
</dbReference>
<evidence type="ECO:0000256" key="4">
    <source>
        <dbReference type="ARBA" id="ARBA00022777"/>
    </source>
</evidence>
<dbReference type="PANTHER" id="PTHR11055">
    <property type="entry name" value="BIFUNCTIONAL 3'-PHOSPHOADENOSINE 5'-PHOSPHOSULFATE SYNTHASE"/>
    <property type="match status" value="1"/>
</dbReference>
<dbReference type="CDD" id="cd02027">
    <property type="entry name" value="APSK"/>
    <property type="match status" value="1"/>
</dbReference>
<evidence type="ECO:0000256" key="5">
    <source>
        <dbReference type="ARBA" id="ARBA00022840"/>
    </source>
</evidence>
<keyword evidence="2 6" id="KW-0808">Transferase</keyword>
<feature type="non-terminal residue" evidence="8">
    <location>
        <position position="220"/>
    </location>
</feature>
<evidence type="ECO:0000313" key="9">
    <source>
        <dbReference type="Proteomes" id="UP001153148"/>
    </source>
</evidence>
<name>A0ABN7PKN9_TIMPD</name>
<keyword evidence="4 6" id="KW-0418">Kinase</keyword>
<protein>
    <recommendedName>
        <fullName evidence="1 6">Adenylyl-sulfate kinase</fullName>
        <ecNumber evidence="1 6">2.7.1.25</ecNumber>
    </recommendedName>
</protein>
<evidence type="ECO:0000256" key="6">
    <source>
        <dbReference type="RuleBase" id="RU004347"/>
    </source>
</evidence>
<dbReference type="EMBL" id="CAJPIN010073277">
    <property type="protein sequence ID" value="CAG2067685.1"/>
    <property type="molecule type" value="Genomic_DNA"/>
</dbReference>
<evidence type="ECO:0000256" key="1">
    <source>
        <dbReference type="ARBA" id="ARBA00012121"/>
    </source>
</evidence>
<sequence>GIQVATNVTEQKHQVSRDKRGQILGNLRGFRGCTVWLTGLSGAGKTSIAFELEAYLVSRGIPAYGLDGDNIRTGLNKNLGFSKEEREENIRRVAEVAKLFADSGVVALCSFVSPYSRDRDMARNIHKDSDLPFFEVFISTPLSICEKRDVKGLYKKAREGSIKAQSHKVTIHKNGFTGVDQVYEKPQSPDLVVKTVDLTIEESTMQVVNLLEEHVSHHHH</sequence>
<dbReference type="Proteomes" id="UP001153148">
    <property type="component" value="Unassembled WGS sequence"/>
</dbReference>
<dbReference type="Gene3D" id="3.40.50.300">
    <property type="entry name" value="P-loop containing nucleotide triphosphate hydrolases"/>
    <property type="match status" value="1"/>
</dbReference>
<dbReference type="InterPro" id="IPR027417">
    <property type="entry name" value="P-loop_NTPase"/>
</dbReference>
<dbReference type="Pfam" id="PF01583">
    <property type="entry name" value="APS_kinase"/>
    <property type="match status" value="1"/>
</dbReference>
<evidence type="ECO:0000256" key="3">
    <source>
        <dbReference type="ARBA" id="ARBA00022741"/>
    </source>
</evidence>
<gene>
    <name evidence="8" type="ORF">TPAB3V08_LOCUS14628</name>
</gene>
<evidence type="ECO:0000259" key="7">
    <source>
        <dbReference type="Pfam" id="PF01583"/>
    </source>
</evidence>
<proteinExistence type="inferred from homology"/>
<keyword evidence="5 6" id="KW-0067">ATP-binding</keyword>
<comment type="function">
    <text evidence="6">Catalyzes the synthesis of activated sulfate.</text>
</comment>
<evidence type="ECO:0000256" key="2">
    <source>
        <dbReference type="ARBA" id="ARBA00022679"/>
    </source>
</evidence>
<evidence type="ECO:0000313" key="8">
    <source>
        <dbReference type="EMBL" id="CAG2067685.1"/>
    </source>
</evidence>
<comment type="catalytic activity">
    <reaction evidence="6">
        <text>adenosine 5'-phosphosulfate + ATP = 3'-phosphoadenylyl sulfate + ADP + H(+)</text>
        <dbReference type="Rhea" id="RHEA:24152"/>
        <dbReference type="ChEBI" id="CHEBI:15378"/>
        <dbReference type="ChEBI" id="CHEBI:30616"/>
        <dbReference type="ChEBI" id="CHEBI:58243"/>
        <dbReference type="ChEBI" id="CHEBI:58339"/>
        <dbReference type="ChEBI" id="CHEBI:456216"/>
        <dbReference type="EC" id="2.7.1.25"/>
    </reaction>
</comment>
<dbReference type="NCBIfam" id="TIGR00455">
    <property type="entry name" value="apsK"/>
    <property type="match status" value="1"/>
</dbReference>
<keyword evidence="3 6" id="KW-0547">Nucleotide-binding</keyword>
<comment type="caution">
    <text evidence="8">The sequence shown here is derived from an EMBL/GenBank/DDBJ whole genome shotgun (WGS) entry which is preliminary data.</text>
</comment>
<comment type="similarity">
    <text evidence="6">Belongs to the APS kinase family.</text>
</comment>
<feature type="domain" description="APS kinase" evidence="7">
    <location>
        <begin position="31"/>
        <end position="194"/>
    </location>
</feature>
<keyword evidence="9" id="KW-1185">Reference proteome</keyword>
<dbReference type="HAMAP" id="MF_00065">
    <property type="entry name" value="Adenylyl_sulf_kinase"/>
    <property type="match status" value="1"/>
</dbReference>
<dbReference type="InterPro" id="IPR002891">
    <property type="entry name" value="APS"/>
</dbReference>
<reference evidence="8" key="1">
    <citation type="submission" date="2021-03" db="EMBL/GenBank/DDBJ databases">
        <authorList>
            <person name="Tran Van P."/>
        </authorList>
    </citation>
    <scope>NUCLEOTIDE SEQUENCE</scope>
</reference>
<dbReference type="PANTHER" id="PTHR11055:SF1">
    <property type="entry name" value="PAPS SYNTHETASE, ISOFORM D"/>
    <property type="match status" value="1"/>
</dbReference>